<name>A0A9W8I2A5_9FUNG</name>
<evidence type="ECO:0000313" key="3">
    <source>
        <dbReference type="Proteomes" id="UP001140094"/>
    </source>
</evidence>
<feature type="compositionally biased region" description="Basic and acidic residues" evidence="1">
    <location>
        <begin position="30"/>
        <end position="41"/>
    </location>
</feature>
<gene>
    <name evidence="2" type="ORF">H4R20_003221</name>
</gene>
<keyword evidence="3" id="KW-1185">Reference proteome</keyword>
<evidence type="ECO:0000256" key="1">
    <source>
        <dbReference type="SAM" id="MobiDB-lite"/>
    </source>
</evidence>
<evidence type="ECO:0000313" key="2">
    <source>
        <dbReference type="EMBL" id="KAJ2802594.1"/>
    </source>
</evidence>
<dbReference type="Proteomes" id="UP001140094">
    <property type="component" value="Unassembled WGS sequence"/>
</dbReference>
<dbReference type="EMBL" id="JANBUO010000637">
    <property type="protein sequence ID" value="KAJ2802594.1"/>
    <property type="molecule type" value="Genomic_DNA"/>
</dbReference>
<dbReference type="AlphaFoldDB" id="A0A9W8I2A5"/>
<reference evidence="2" key="1">
    <citation type="submission" date="2022-07" db="EMBL/GenBank/DDBJ databases">
        <title>Phylogenomic reconstructions and comparative analyses of Kickxellomycotina fungi.</title>
        <authorList>
            <person name="Reynolds N.K."/>
            <person name="Stajich J.E."/>
            <person name="Barry K."/>
            <person name="Grigoriev I.V."/>
            <person name="Crous P."/>
            <person name="Smith M.E."/>
        </authorList>
    </citation>
    <scope>NUCLEOTIDE SEQUENCE</scope>
    <source>
        <strain evidence="2">NRRL 1565</strain>
    </source>
</reference>
<comment type="caution">
    <text evidence="2">The sequence shown here is derived from an EMBL/GenBank/DDBJ whole genome shotgun (WGS) entry which is preliminary data.</text>
</comment>
<proteinExistence type="predicted"/>
<sequence>MFGGFLKFSKEAELDVESEVTVPQPYQEENASHKTDPDPRTFVEQPSTGDHTQVITTCMMT</sequence>
<organism evidence="2 3">
    <name type="scientific">Coemansia guatemalensis</name>
    <dbReference type="NCBI Taxonomy" id="2761395"/>
    <lineage>
        <taxon>Eukaryota</taxon>
        <taxon>Fungi</taxon>
        <taxon>Fungi incertae sedis</taxon>
        <taxon>Zoopagomycota</taxon>
        <taxon>Kickxellomycotina</taxon>
        <taxon>Kickxellomycetes</taxon>
        <taxon>Kickxellales</taxon>
        <taxon>Kickxellaceae</taxon>
        <taxon>Coemansia</taxon>
    </lineage>
</organism>
<feature type="region of interest" description="Disordered" evidence="1">
    <location>
        <begin position="13"/>
        <end position="50"/>
    </location>
</feature>
<accession>A0A9W8I2A5</accession>
<protein>
    <submittedName>
        <fullName evidence="2">Uncharacterized protein</fullName>
    </submittedName>
</protein>